<dbReference type="InterPro" id="IPR046346">
    <property type="entry name" value="Aminoacid_DH-like_N_sf"/>
</dbReference>
<dbReference type="EMBL" id="DVHU01000036">
    <property type="protein sequence ID" value="HIR92620.1"/>
    <property type="molecule type" value="Genomic_DNA"/>
</dbReference>
<dbReference type="Gene3D" id="3.40.50.720">
    <property type="entry name" value="NAD(P)-binding Rossmann-like Domain"/>
    <property type="match status" value="1"/>
</dbReference>
<dbReference type="Proteomes" id="UP000886841">
    <property type="component" value="Unassembled WGS sequence"/>
</dbReference>
<dbReference type="Pfam" id="PF01488">
    <property type="entry name" value="Shikimate_DH"/>
    <property type="match status" value="1"/>
</dbReference>
<feature type="domain" description="Quinate/shikimate 5-dehydrogenase/glutamyl-tRNA reductase" evidence="5">
    <location>
        <begin position="142"/>
        <end position="221"/>
    </location>
</feature>
<dbReference type="InterPro" id="IPR036291">
    <property type="entry name" value="NAD(P)-bd_dom_sf"/>
</dbReference>
<dbReference type="GO" id="GO:0004764">
    <property type="term" value="F:shikimate 3-dehydrogenase (NADP+) activity"/>
    <property type="evidence" value="ECO:0007669"/>
    <property type="project" value="UniProtKB-EC"/>
</dbReference>
<dbReference type="InterPro" id="IPR013708">
    <property type="entry name" value="Shikimate_DH-bd_N"/>
</dbReference>
<proteinExistence type="predicted"/>
<accession>A0A9D1JFE1</accession>
<comment type="caution">
    <text evidence="7">The sequence shown here is derived from an EMBL/GenBank/DDBJ whole genome shotgun (WGS) entry which is preliminary data.</text>
</comment>
<dbReference type="PANTHER" id="PTHR21089:SF1">
    <property type="entry name" value="BIFUNCTIONAL 3-DEHYDROQUINATE DEHYDRATASE_SHIKIMATE DEHYDROGENASE, CHLOROPLASTIC"/>
    <property type="match status" value="1"/>
</dbReference>
<dbReference type="AlphaFoldDB" id="A0A9D1JFE1"/>
<evidence type="ECO:0000256" key="2">
    <source>
        <dbReference type="ARBA" id="ARBA00012962"/>
    </source>
</evidence>
<gene>
    <name evidence="7" type="ORF">IAB98_04275</name>
</gene>
<sequence length="317" mass="35042">MSRKGALDRSMAMNIDVDRHLSFTMNTKLFPMIGCPMGQSSGSYGYNPLFEGNGIDEIMWPVEIPEGGLGDFVKAFKTLGMRHFTITMPHKSAIIPYLDVVEEHSRIFNSVNAVRVDEDGKLHGAGFDGKGNMAAILGAGVDVKGMHVTIIGAGSIVGVILLCMAEHKAAKVTLINRSADRAQKLIDTVRQHTSMEIEYLPYTTENLDRAAAQTDLLMQATPQGLFGFPADYEYLGFIDKLKPEAVVMENIVNPPLTKFAARAKANGHKMIYGVDMMLGQLNEIFEFCFGFRPSAESVEKSRENVYRYFGLQSQQEN</sequence>
<dbReference type="InterPro" id="IPR022893">
    <property type="entry name" value="Shikimate_DH_fam"/>
</dbReference>
<dbReference type="EC" id="1.1.1.25" evidence="2"/>
<dbReference type="GO" id="GO:0009423">
    <property type="term" value="P:chorismate biosynthetic process"/>
    <property type="evidence" value="ECO:0007669"/>
    <property type="project" value="TreeGrafter"/>
</dbReference>
<evidence type="ECO:0000259" key="6">
    <source>
        <dbReference type="Pfam" id="PF08501"/>
    </source>
</evidence>
<comment type="catalytic activity">
    <reaction evidence="4">
        <text>shikimate + NADP(+) = 3-dehydroshikimate + NADPH + H(+)</text>
        <dbReference type="Rhea" id="RHEA:17737"/>
        <dbReference type="ChEBI" id="CHEBI:15378"/>
        <dbReference type="ChEBI" id="CHEBI:16630"/>
        <dbReference type="ChEBI" id="CHEBI:36208"/>
        <dbReference type="ChEBI" id="CHEBI:57783"/>
        <dbReference type="ChEBI" id="CHEBI:58349"/>
        <dbReference type="EC" id="1.1.1.25"/>
    </reaction>
</comment>
<evidence type="ECO:0000256" key="1">
    <source>
        <dbReference type="ARBA" id="ARBA00004871"/>
    </source>
</evidence>
<protein>
    <recommendedName>
        <fullName evidence="2">shikimate dehydrogenase (NADP(+))</fullName>
        <ecNumber evidence="2">1.1.1.25</ecNumber>
    </recommendedName>
</protein>
<dbReference type="GO" id="GO:0009073">
    <property type="term" value="P:aromatic amino acid family biosynthetic process"/>
    <property type="evidence" value="ECO:0007669"/>
    <property type="project" value="UniProtKB-KW"/>
</dbReference>
<keyword evidence="3" id="KW-0028">Amino-acid biosynthesis</keyword>
<name>A0A9D1JFE1_9FIRM</name>
<evidence type="ECO:0000259" key="5">
    <source>
        <dbReference type="Pfam" id="PF01488"/>
    </source>
</evidence>
<dbReference type="Gene3D" id="3.40.50.10860">
    <property type="entry name" value="Leucine Dehydrogenase, chain A, domain 1"/>
    <property type="match status" value="1"/>
</dbReference>
<evidence type="ECO:0000313" key="8">
    <source>
        <dbReference type="Proteomes" id="UP000886841"/>
    </source>
</evidence>
<feature type="domain" description="Shikimate dehydrogenase substrate binding N-terminal" evidence="6">
    <location>
        <begin position="33"/>
        <end position="114"/>
    </location>
</feature>
<keyword evidence="3" id="KW-0057">Aromatic amino acid biosynthesis</keyword>
<reference evidence="7" key="1">
    <citation type="submission" date="2020-10" db="EMBL/GenBank/DDBJ databases">
        <authorList>
            <person name="Gilroy R."/>
        </authorList>
    </citation>
    <scope>NUCLEOTIDE SEQUENCE</scope>
    <source>
        <strain evidence="7">ChiSxjej1B13-7041</strain>
    </source>
</reference>
<dbReference type="SUPFAM" id="SSF53223">
    <property type="entry name" value="Aminoacid dehydrogenase-like, N-terminal domain"/>
    <property type="match status" value="1"/>
</dbReference>
<dbReference type="InterPro" id="IPR006151">
    <property type="entry name" value="Shikm_DH/Glu-tRNA_Rdtase"/>
</dbReference>
<dbReference type="GO" id="GO:0019632">
    <property type="term" value="P:shikimate metabolic process"/>
    <property type="evidence" value="ECO:0007669"/>
    <property type="project" value="TreeGrafter"/>
</dbReference>
<dbReference type="Pfam" id="PF08501">
    <property type="entry name" value="Shikimate_dh_N"/>
    <property type="match status" value="1"/>
</dbReference>
<evidence type="ECO:0000256" key="3">
    <source>
        <dbReference type="ARBA" id="ARBA00023141"/>
    </source>
</evidence>
<comment type="pathway">
    <text evidence="1">Metabolic intermediate biosynthesis; chorismate biosynthesis; chorismate from D-erythrose 4-phosphate and phosphoenolpyruvate: step 4/7.</text>
</comment>
<evidence type="ECO:0000256" key="4">
    <source>
        <dbReference type="ARBA" id="ARBA00049442"/>
    </source>
</evidence>
<dbReference type="PANTHER" id="PTHR21089">
    <property type="entry name" value="SHIKIMATE DEHYDROGENASE"/>
    <property type="match status" value="1"/>
</dbReference>
<reference evidence="7" key="2">
    <citation type="journal article" date="2021" name="PeerJ">
        <title>Extensive microbial diversity within the chicken gut microbiome revealed by metagenomics and culture.</title>
        <authorList>
            <person name="Gilroy R."/>
            <person name="Ravi A."/>
            <person name="Getino M."/>
            <person name="Pursley I."/>
            <person name="Horton D.L."/>
            <person name="Alikhan N.F."/>
            <person name="Baker D."/>
            <person name="Gharbi K."/>
            <person name="Hall N."/>
            <person name="Watson M."/>
            <person name="Adriaenssens E.M."/>
            <person name="Foster-Nyarko E."/>
            <person name="Jarju S."/>
            <person name="Secka A."/>
            <person name="Antonio M."/>
            <person name="Oren A."/>
            <person name="Chaudhuri R.R."/>
            <person name="La Ragione R."/>
            <person name="Hildebrand F."/>
            <person name="Pallen M.J."/>
        </authorList>
    </citation>
    <scope>NUCLEOTIDE SEQUENCE</scope>
    <source>
        <strain evidence="7">ChiSxjej1B13-7041</strain>
    </source>
</reference>
<evidence type="ECO:0000313" key="7">
    <source>
        <dbReference type="EMBL" id="HIR92620.1"/>
    </source>
</evidence>
<dbReference type="SUPFAM" id="SSF51735">
    <property type="entry name" value="NAD(P)-binding Rossmann-fold domains"/>
    <property type="match status" value="1"/>
</dbReference>
<organism evidence="7 8">
    <name type="scientific">Candidatus Egerieimonas intestinavium</name>
    <dbReference type="NCBI Taxonomy" id="2840777"/>
    <lineage>
        <taxon>Bacteria</taxon>
        <taxon>Bacillati</taxon>
        <taxon>Bacillota</taxon>
        <taxon>Clostridia</taxon>
        <taxon>Lachnospirales</taxon>
        <taxon>Lachnospiraceae</taxon>
        <taxon>Lachnospiraceae incertae sedis</taxon>
        <taxon>Candidatus Egerieimonas</taxon>
    </lineage>
</organism>